<organism evidence="3">
    <name type="scientific">Melampsora larici-populina (strain 98AG31 / pathotype 3-4-7)</name>
    <name type="common">Poplar leaf rust fungus</name>
    <dbReference type="NCBI Taxonomy" id="747676"/>
    <lineage>
        <taxon>Eukaryota</taxon>
        <taxon>Fungi</taxon>
        <taxon>Dikarya</taxon>
        <taxon>Basidiomycota</taxon>
        <taxon>Pucciniomycotina</taxon>
        <taxon>Pucciniomycetes</taxon>
        <taxon>Pucciniales</taxon>
        <taxon>Melampsoraceae</taxon>
        <taxon>Melampsora</taxon>
    </lineage>
</organism>
<dbReference type="HOGENOM" id="CLU_801878_0_0_1"/>
<evidence type="ECO:0000313" key="2">
    <source>
        <dbReference type="EMBL" id="EGG02445.1"/>
    </source>
</evidence>
<dbReference type="Proteomes" id="UP000001072">
    <property type="component" value="Unassembled WGS sequence"/>
</dbReference>
<reference evidence="3" key="1">
    <citation type="journal article" date="2011" name="Proc. Natl. Acad. Sci. U.S.A.">
        <title>Obligate biotrophy features unraveled by the genomic analysis of rust fungi.</title>
        <authorList>
            <person name="Duplessis S."/>
            <person name="Cuomo C.A."/>
            <person name="Lin Y.-C."/>
            <person name="Aerts A."/>
            <person name="Tisserant E."/>
            <person name="Veneault-Fourrey C."/>
            <person name="Joly D.L."/>
            <person name="Hacquard S."/>
            <person name="Amselem J."/>
            <person name="Cantarel B.L."/>
            <person name="Chiu R."/>
            <person name="Coutinho P.M."/>
            <person name="Feau N."/>
            <person name="Field M."/>
            <person name="Frey P."/>
            <person name="Gelhaye E."/>
            <person name="Goldberg J."/>
            <person name="Grabherr M.G."/>
            <person name="Kodira C.D."/>
            <person name="Kohler A."/>
            <person name="Kuees U."/>
            <person name="Lindquist E.A."/>
            <person name="Lucas S.M."/>
            <person name="Mago R."/>
            <person name="Mauceli E."/>
            <person name="Morin E."/>
            <person name="Murat C."/>
            <person name="Pangilinan J.L."/>
            <person name="Park R."/>
            <person name="Pearson M."/>
            <person name="Quesneville H."/>
            <person name="Rouhier N."/>
            <person name="Sakthikumar S."/>
            <person name="Salamov A.A."/>
            <person name="Schmutz J."/>
            <person name="Selles B."/>
            <person name="Shapiro H."/>
            <person name="Tanguay P."/>
            <person name="Tuskan G.A."/>
            <person name="Henrissat B."/>
            <person name="Van de Peer Y."/>
            <person name="Rouze P."/>
            <person name="Ellis J.G."/>
            <person name="Dodds P.N."/>
            <person name="Schein J.E."/>
            <person name="Zhong S."/>
            <person name="Hamelin R.C."/>
            <person name="Grigoriev I.V."/>
            <person name="Szabo L.J."/>
            <person name="Martin F."/>
        </authorList>
    </citation>
    <scope>NUCLEOTIDE SEQUENCE [LARGE SCALE GENOMIC DNA]</scope>
    <source>
        <strain evidence="3">98AG31 / pathotype 3-4-7</strain>
    </source>
</reference>
<accession>F4RYU2</accession>
<sequence>MHPTTTTYNSIQQASPTLLSILRAGNQETHQDFTGFDLQMEDSRQGQIIDQQSLMAALQQQAPLEHQRYSEQSYEDLFHRPFQRPTTQADINQINRVQEAQRGINDFFQDHQVPQPPMIDNRPSLNQHNQNNQLQQTHSLPNASINQHTHLQLGQSLPNQFDSTLNIYKNHQISVPEPQRASAPIHIDSSLLPHLESQPLGLRNSTTSNSRGISTVSQPAGKKSSQTKKSASRSKSSSQNKANKDANREDEVAKSNKALLDEFLTPAQRLPDNISLPAELTVTELYALDASQLRTLADQHTRGRGHGAPSLQKRQILRDFHNSTEKLLAILCIHLGISQDVASNEM</sequence>
<dbReference type="VEuPathDB" id="FungiDB:MELLADRAFT_66343"/>
<feature type="region of interest" description="Disordered" evidence="1">
    <location>
        <begin position="114"/>
        <end position="133"/>
    </location>
</feature>
<feature type="region of interest" description="Disordered" evidence="1">
    <location>
        <begin position="197"/>
        <end position="252"/>
    </location>
</feature>
<keyword evidence="3" id="KW-1185">Reference proteome</keyword>
<dbReference type="KEGG" id="mlr:MELLADRAFT_66343"/>
<dbReference type="RefSeq" id="XP_007414430.1">
    <property type="nucleotide sequence ID" value="XM_007414368.1"/>
</dbReference>
<feature type="compositionally biased region" description="Polar residues" evidence="1">
    <location>
        <begin position="203"/>
        <end position="218"/>
    </location>
</feature>
<dbReference type="EMBL" id="GL883131">
    <property type="protein sequence ID" value="EGG02445.1"/>
    <property type="molecule type" value="Genomic_DNA"/>
</dbReference>
<feature type="compositionally biased region" description="Low complexity" evidence="1">
    <location>
        <begin position="222"/>
        <end position="241"/>
    </location>
</feature>
<proteinExistence type="predicted"/>
<dbReference type="OrthoDB" id="2512140at2759"/>
<protein>
    <submittedName>
        <fullName evidence="2">Uncharacterized protein</fullName>
    </submittedName>
</protein>
<feature type="compositionally biased region" description="Basic and acidic residues" evidence="1">
    <location>
        <begin position="242"/>
        <end position="252"/>
    </location>
</feature>
<name>F4RYU2_MELLP</name>
<gene>
    <name evidence="2" type="ORF">MELLADRAFT_66343</name>
</gene>
<dbReference type="GeneID" id="18930616"/>
<dbReference type="AlphaFoldDB" id="F4RYU2"/>
<evidence type="ECO:0000256" key="1">
    <source>
        <dbReference type="SAM" id="MobiDB-lite"/>
    </source>
</evidence>
<dbReference type="InParanoid" id="F4RYU2"/>
<evidence type="ECO:0000313" key="3">
    <source>
        <dbReference type="Proteomes" id="UP000001072"/>
    </source>
</evidence>